<dbReference type="NCBIfam" id="TIGR01730">
    <property type="entry name" value="RND_mfp"/>
    <property type="match status" value="1"/>
</dbReference>
<evidence type="ECO:0000256" key="5">
    <source>
        <dbReference type="SAM" id="MobiDB-lite"/>
    </source>
</evidence>
<dbReference type="GO" id="GO:0016020">
    <property type="term" value="C:membrane"/>
    <property type="evidence" value="ECO:0007669"/>
    <property type="project" value="InterPro"/>
</dbReference>
<dbReference type="GO" id="GO:0022857">
    <property type="term" value="F:transmembrane transporter activity"/>
    <property type="evidence" value="ECO:0007669"/>
    <property type="project" value="InterPro"/>
</dbReference>
<feature type="compositionally biased region" description="Gly residues" evidence="5">
    <location>
        <begin position="345"/>
        <end position="402"/>
    </location>
</feature>
<dbReference type="RefSeq" id="WP_006040046.1">
    <property type="nucleotide sequence ID" value="NZ_AEDD01000012.1"/>
</dbReference>
<evidence type="ECO:0000256" key="1">
    <source>
        <dbReference type="ARBA" id="ARBA00004196"/>
    </source>
</evidence>
<dbReference type="Gene3D" id="2.40.50.100">
    <property type="match status" value="1"/>
</dbReference>
<feature type="compositionally biased region" description="Low complexity" evidence="5">
    <location>
        <begin position="305"/>
        <end position="344"/>
    </location>
</feature>
<reference evidence="7 8" key="1">
    <citation type="submission" date="2010-07" db="EMBL/GenBank/DDBJ databases">
        <title>The draft genome of Paenibacillus curdlanolyticus YK9.</title>
        <authorList>
            <consortium name="US DOE Joint Genome Institute (JGI-PGF)"/>
            <person name="Lucas S."/>
            <person name="Copeland A."/>
            <person name="Lapidus A."/>
            <person name="Cheng J.-F."/>
            <person name="Bruce D."/>
            <person name="Goodwin L."/>
            <person name="Pitluck S."/>
            <person name="Land M.L."/>
            <person name="Hauser L."/>
            <person name="Chang Y.-J."/>
            <person name="Jeffries C."/>
            <person name="Anderson I.J."/>
            <person name="Johnson E."/>
            <person name="Loganathan U."/>
            <person name="Mulhopadhyay B."/>
            <person name="Kyrpides N."/>
            <person name="Woyke T.J."/>
        </authorList>
    </citation>
    <scope>NUCLEOTIDE SEQUENCE [LARGE SCALE GENOMIC DNA]</scope>
    <source>
        <strain evidence="7 8">YK9</strain>
    </source>
</reference>
<dbReference type="AlphaFoldDB" id="E0IEH2"/>
<dbReference type="GO" id="GO:0030313">
    <property type="term" value="C:cell envelope"/>
    <property type="evidence" value="ECO:0007669"/>
    <property type="project" value="UniProtKB-SubCell"/>
</dbReference>
<comment type="similarity">
    <text evidence="2">Belongs to the membrane fusion protein (MFP) (TC 8.A.1) family.</text>
</comment>
<dbReference type="InterPro" id="IPR006143">
    <property type="entry name" value="RND_pump_MFP"/>
</dbReference>
<dbReference type="eggNOG" id="COG0845">
    <property type="taxonomic scope" value="Bacteria"/>
</dbReference>
<evidence type="ECO:0000256" key="2">
    <source>
        <dbReference type="ARBA" id="ARBA00009477"/>
    </source>
</evidence>
<evidence type="ECO:0000256" key="3">
    <source>
        <dbReference type="ARBA" id="ARBA00023054"/>
    </source>
</evidence>
<dbReference type="InterPro" id="IPR058625">
    <property type="entry name" value="MdtA-like_BSH"/>
</dbReference>
<dbReference type="PANTHER" id="PTHR32347:SF23">
    <property type="entry name" value="BLL5650 PROTEIN"/>
    <property type="match status" value="1"/>
</dbReference>
<feature type="region of interest" description="Disordered" evidence="5">
    <location>
        <begin position="497"/>
        <end position="516"/>
    </location>
</feature>
<gene>
    <name evidence="7" type="ORF">PaecuDRAFT_4063</name>
</gene>
<name>E0IEH2_9BACL</name>
<feature type="coiled-coil region" evidence="4">
    <location>
        <begin position="94"/>
        <end position="159"/>
    </location>
</feature>
<feature type="domain" description="Multidrug resistance protein MdtA-like barrel-sandwich hybrid" evidence="6">
    <location>
        <begin position="60"/>
        <end position="192"/>
    </location>
</feature>
<keyword evidence="3 4" id="KW-0175">Coiled coil</keyword>
<dbReference type="OrthoDB" id="2023301at2"/>
<dbReference type="Gene3D" id="2.40.420.20">
    <property type="match status" value="1"/>
</dbReference>
<dbReference type="Proteomes" id="UP000005387">
    <property type="component" value="Unassembled WGS sequence"/>
</dbReference>
<dbReference type="InterPro" id="IPR050465">
    <property type="entry name" value="UPF0194_transport"/>
</dbReference>
<dbReference type="Pfam" id="PF25917">
    <property type="entry name" value="BSH_RND"/>
    <property type="match status" value="1"/>
</dbReference>
<organism evidence="7 8">
    <name type="scientific">Paenibacillus curdlanolyticus YK9</name>
    <dbReference type="NCBI Taxonomy" id="717606"/>
    <lineage>
        <taxon>Bacteria</taxon>
        <taxon>Bacillati</taxon>
        <taxon>Bacillota</taxon>
        <taxon>Bacilli</taxon>
        <taxon>Bacillales</taxon>
        <taxon>Paenibacillaceae</taxon>
        <taxon>Paenibacillus</taxon>
    </lineage>
</organism>
<keyword evidence="8" id="KW-1185">Reference proteome</keyword>
<dbReference type="STRING" id="717606.PaecuDRAFT_4063"/>
<comment type="subcellular location">
    <subcellularLocation>
        <location evidence="1">Cell envelope</location>
    </subcellularLocation>
</comment>
<accession>E0IEH2</accession>
<protein>
    <submittedName>
        <fullName evidence="7">Efflux transporter, RND family, MFP subunit</fullName>
    </submittedName>
</protein>
<sequence length="516" mass="51348">MKKWILVGTAVVLIAASGTLYWYTRDGQTEAAATVQPTARVTKGNISVKISGSGSVNTVETVSVSAGAQGKVSKVNFKAGDKVKKGQLLIAFEQEDYTNQIAKAELNLKKQDLQLASLKKQYIEAYGDEDRQADIKLQIDSLRLDIESANLELADLKEQEAAIPSVVAPSDGTVTTASVAVGDQLNESKVIAEIVDYSKLQFTMNVDELDIPKIKVGQAADIVLNALPTEALTGKVLSIAQEGSSSNGSASYAVTVSLDKLTGVIAGMSGEASVITASSDNTLLVPIAAVRTVGGRSIVRVPESSTAGTGTTTTGTGARTQTQGQAQQPGTGATETGQAARGAAGEAGAGGGANGGAPSGNANGNGGTGAGAGTGTPNGQAGGQQGFGGQGGRTGQAGAYGGYGGQRQAGQFGGQRGAGGAGAGNAAQQAGRMVEVTIGLSNETYVEIKSGLTEGETVYLPMPTVSTATASSSQQQQMNFGQFGGFGGAQFGGGGFTGGGGGGGARFSAGGGGGSR</sequence>
<feature type="region of interest" description="Disordered" evidence="5">
    <location>
        <begin position="300"/>
        <end position="402"/>
    </location>
</feature>
<evidence type="ECO:0000256" key="4">
    <source>
        <dbReference type="SAM" id="Coils"/>
    </source>
</evidence>
<dbReference type="Gene3D" id="2.40.30.170">
    <property type="match status" value="1"/>
</dbReference>
<proteinExistence type="inferred from homology"/>
<evidence type="ECO:0000313" key="8">
    <source>
        <dbReference type="Proteomes" id="UP000005387"/>
    </source>
</evidence>
<evidence type="ECO:0000259" key="6">
    <source>
        <dbReference type="Pfam" id="PF25917"/>
    </source>
</evidence>
<evidence type="ECO:0000313" key="7">
    <source>
        <dbReference type="EMBL" id="EFM09060.1"/>
    </source>
</evidence>
<dbReference type="PANTHER" id="PTHR32347">
    <property type="entry name" value="EFFLUX SYSTEM COMPONENT YKNX-RELATED"/>
    <property type="match status" value="1"/>
</dbReference>
<dbReference type="EMBL" id="AEDD01000012">
    <property type="protein sequence ID" value="EFM09060.1"/>
    <property type="molecule type" value="Genomic_DNA"/>
</dbReference>
<dbReference type="SUPFAM" id="SSF111369">
    <property type="entry name" value="HlyD-like secretion proteins"/>
    <property type="match status" value="1"/>
</dbReference>